<proteinExistence type="predicted"/>
<sequence>MVEYGIKGFLLSLSLIAAIGAQNLFILKQGILNNHVFWVCFVCFMCDVILINLGIFGVANFLANNKLITILLGICGTCFVTWYAINALQSLYKWRSIAITDNAIAVTSLRKTLLYTLIITLLNPHVYLDAIVIIGTLALSLNVFEKIAFACGSIFASGVWFFSLGFLANKASKYFRNPKTWVVINIMVALIMFAIAYNLLLFSINEICNL</sequence>
<dbReference type="PANTHER" id="PTHR30086">
    <property type="entry name" value="ARGININE EXPORTER PROTEIN ARGO"/>
    <property type="match status" value="1"/>
</dbReference>
<dbReference type="AlphaFoldDB" id="A0A3D8J8E5"/>
<dbReference type="RefSeq" id="WP_104762531.1">
    <property type="nucleotide sequence ID" value="NZ_FZPM01000005.1"/>
</dbReference>
<keyword evidence="8" id="KW-1185">Reference proteome</keyword>
<feature type="transmembrane region" description="Helical" evidence="6">
    <location>
        <begin position="6"/>
        <end position="27"/>
    </location>
</feature>
<organism evidence="7 8">
    <name type="scientific">Helicobacter aurati</name>
    <dbReference type="NCBI Taxonomy" id="137778"/>
    <lineage>
        <taxon>Bacteria</taxon>
        <taxon>Pseudomonadati</taxon>
        <taxon>Campylobacterota</taxon>
        <taxon>Epsilonproteobacteria</taxon>
        <taxon>Campylobacterales</taxon>
        <taxon>Helicobacteraceae</taxon>
        <taxon>Helicobacter</taxon>
    </lineage>
</organism>
<evidence type="ECO:0000256" key="1">
    <source>
        <dbReference type="ARBA" id="ARBA00004651"/>
    </source>
</evidence>
<evidence type="ECO:0000256" key="5">
    <source>
        <dbReference type="ARBA" id="ARBA00023136"/>
    </source>
</evidence>
<reference evidence="7 8" key="1">
    <citation type="submission" date="2018-04" db="EMBL/GenBank/DDBJ databases">
        <title>Novel Campyloabacter and Helicobacter Species and Strains.</title>
        <authorList>
            <person name="Mannion A.J."/>
            <person name="Shen Z."/>
            <person name="Fox J.G."/>
        </authorList>
    </citation>
    <scope>NUCLEOTIDE SEQUENCE [LARGE SCALE GENOMIC DNA]</scope>
    <source>
        <strain evidence="7 8">MIT 97-5075</strain>
    </source>
</reference>
<feature type="transmembrane region" description="Helical" evidence="6">
    <location>
        <begin position="147"/>
        <end position="168"/>
    </location>
</feature>
<dbReference type="PANTHER" id="PTHR30086:SF20">
    <property type="entry name" value="ARGININE EXPORTER PROTEIN ARGO-RELATED"/>
    <property type="match status" value="1"/>
</dbReference>
<evidence type="ECO:0000256" key="3">
    <source>
        <dbReference type="ARBA" id="ARBA00022692"/>
    </source>
</evidence>
<feature type="transmembrane region" description="Helical" evidence="6">
    <location>
        <begin position="68"/>
        <end position="92"/>
    </location>
</feature>
<feature type="transmembrane region" description="Helical" evidence="6">
    <location>
        <begin position="36"/>
        <end position="62"/>
    </location>
</feature>
<keyword evidence="2" id="KW-1003">Cell membrane</keyword>
<gene>
    <name evidence="7" type="ORF">CQA66_00485</name>
</gene>
<dbReference type="GO" id="GO:0005886">
    <property type="term" value="C:plasma membrane"/>
    <property type="evidence" value="ECO:0007669"/>
    <property type="project" value="UniProtKB-SubCell"/>
</dbReference>
<evidence type="ECO:0000313" key="8">
    <source>
        <dbReference type="Proteomes" id="UP000256424"/>
    </source>
</evidence>
<accession>A0A3D8J8E5</accession>
<keyword evidence="4 6" id="KW-1133">Transmembrane helix</keyword>
<dbReference type="OrthoDB" id="5638726at2"/>
<name>A0A3D8J8E5_9HELI</name>
<dbReference type="EMBL" id="NXLW01000001">
    <property type="protein sequence ID" value="RDU73698.1"/>
    <property type="molecule type" value="Genomic_DNA"/>
</dbReference>
<dbReference type="GO" id="GO:0015171">
    <property type="term" value="F:amino acid transmembrane transporter activity"/>
    <property type="evidence" value="ECO:0007669"/>
    <property type="project" value="TreeGrafter"/>
</dbReference>
<evidence type="ECO:0000313" key="7">
    <source>
        <dbReference type="EMBL" id="RDU73698.1"/>
    </source>
</evidence>
<evidence type="ECO:0000256" key="6">
    <source>
        <dbReference type="SAM" id="Phobius"/>
    </source>
</evidence>
<evidence type="ECO:0000256" key="4">
    <source>
        <dbReference type="ARBA" id="ARBA00022989"/>
    </source>
</evidence>
<keyword evidence="3 6" id="KW-0812">Transmembrane</keyword>
<comment type="caution">
    <text evidence="7">The sequence shown here is derived from an EMBL/GenBank/DDBJ whole genome shotgun (WGS) entry which is preliminary data.</text>
</comment>
<comment type="subcellular location">
    <subcellularLocation>
        <location evidence="1">Cell membrane</location>
        <topology evidence="1">Multi-pass membrane protein</topology>
    </subcellularLocation>
</comment>
<dbReference type="Pfam" id="PF01810">
    <property type="entry name" value="LysE"/>
    <property type="match status" value="1"/>
</dbReference>
<dbReference type="InterPro" id="IPR001123">
    <property type="entry name" value="LeuE-type"/>
</dbReference>
<feature type="transmembrane region" description="Helical" evidence="6">
    <location>
        <begin position="180"/>
        <end position="204"/>
    </location>
</feature>
<dbReference type="Proteomes" id="UP000256424">
    <property type="component" value="Unassembled WGS sequence"/>
</dbReference>
<evidence type="ECO:0000256" key="2">
    <source>
        <dbReference type="ARBA" id="ARBA00022475"/>
    </source>
</evidence>
<protein>
    <submittedName>
        <fullName evidence="7">Amino acid transporter</fullName>
    </submittedName>
</protein>
<feature type="transmembrane region" description="Helical" evidence="6">
    <location>
        <begin position="113"/>
        <end position="141"/>
    </location>
</feature>
<keyword evidence="5 6" id="KW-0472">Membrane</keyword>